<organism evidence="1 2">
    <name type="scientific">Streptomyces sporangiiformans</name>
    <dbReference type="NCBI Taxonomy" id="2315329"/>
    <lineage>
        <taxon>Bacteria</taxon>
        <taxon>Bacillati</taxon>
        <taxon>Actinomycetota</taxon>
        <taxon>Actinomycetes</taxon>
        <taxon>Kitasatosporales</taxon>
        <taxon>Streptomycetaceae</taxon>
        <taxon>Streptomyces</taxon>
    </lineage>
</organism>
<sequence>MELRADRPITVIDSAKVGYVRHSGAGNSRLASLTAIPKPTMRMVAGGGKVTKFPERGVQGSRLGLSRL</sequence>
<dbReference type="RefSeq" id="WP_119104716.1">
    <property type="nucleotide sequence ID" value="NZ_QXMJ01000270.1"/>
</dbReference>
<reference evidence="1 2" key="1">
    <citation type="submission" date="2019-06" db="EMBL/GenBank/DDBJ databases">
        <title>Streptomyces sporangiiformans sp. nov., a novel actinomycete isolated from soil in Mount Song.</title>
        <authorList>
            <person name="Han L."/>
        </authorList>
    </citation>
    <scope>NUCLEOTIDE SEQUENCE [LARGE SCALE GENOMIC DNA]</scope>
    <source>
        <strain evidence="1 2">NEAU-SSA 1</strain>
    </source>
</reference>
<keyword evidence="2" id="KW-1185">Reference proteome</keyword>
<gene>
    <name evidence="1" type="ORF">FGD71_035790</name>
</gene>
<evidence type="ECO:0000313" key="2">
    <source>
        <dbReference type="Proteomes" id="UP000317378"/>
    </source>
</evidence>
<evidence type="ECO:0000313" key="1">
    <source>
        <dbReference type="EMBL" id="TPQ17553.1"/>
    </source>
</evidence>
<accession>A0A505CZL6</accession>
<dbReference type="EMBL" id="VCHX02000270">
    <property type="protein sequence ID" value="TPQ17553.1"/>
    <property type="molecule type" value="Genomic_DNA"/>
</dbReference>
<proteinExistence type="predicted"/>
<comment type="caution">
    <text evidence="1">The sequence shown here is derived from an EMBL/GenBank/DDBJ whole genome shotgun (WGS) entry which is preliminary data.</text>
</comment>
<dbReference type="Proteomes" id="UP000317378">
    <property type="component" value="Unassembled WGS sequence"/>
</dbReference>
<dbReference type="AlphaFoldDB" id="A0A505CZL6"/>
<protein>
    <submittedName>
        <fullName evidence="1">Uncharacterized protein</fullName>
    </submittedName>
</protein>
<name>A0A505CZL6_9ACTN</name>